<dbReference type="OrthoDB" id="229881at2157"/>
<keyword evidence="2" id="KW-1185">Reference proteome</keyword>
<dbReference type="STRING" id="1577791.Mpt1_c13950"/>
<dbReference type="InterPro" id="IPR036390">
    <property type="entry name" value="WH_DNA-bd_sf"/>
</dbReference>
<proteinExistence type="predicted"/>
<accession>A0A0A7LE39</accession>
<dbReference type="InterPro" id="IPR036388">
    <property type="entry name" value="WH-like_DNA-bd_sf"/>
</dbReference>
<dbReference type="KEGG" id="mear:Mpt1_c13950"/>
<dbReference type="Gene3D" id="1.10.10.10">
    <property type="entry name" value="Winged helix-like DNA-binding domain superfamily/Winged helix DNA-binding domain"/>
    <property type="match status" value="1"/>
</dbReference>
<gene>
    <name evidence="1" type="ORF">Mpt1_c13950</name>
</gene>
<dbReference type="SUPFAM" id="SSF46785">
    <property type="entry name" value="Winged helix' DNA-binding domain"/>
    <property type="match status" value="1"/>
</dbReference>
<dbReference type="Proteomes" id="UP000030787">
    <property type="component" value="Chromosome"/>
</dbReference>
<evidence type="ECO:0000313" key="1">
    <source>
        <dbReference type="EMBL" id="AIZ57253.1"/>
    </source>
</evidence>
<evidence type="ECO:0000313" key="2">
    <source>
        <dbReference type="Proteomes" id="UP000030787"/>
    </source>
</evidence>
<dbReference type="HOGENOM" id="CLU_152992_0_0_2"/>
<dbReference type="GeneID" id="24819054"/>
<name>A0A0A7LE39_9ARCH</name>
<reference evidence="1 2" key="1">
    <citation type="journal article" date="2014" name="Appl. Environ. Microbiol.">
        <title>Comparative Genome Analysis of 'Candidatus Methanoplasma termitum' Indicates a New Mode of Energy Metabolism in the Seventh Order of Methanogens.</title>
        <authorList>
            <person name="Lang K."/>
            <person name="Schuldes J."/>
            <person name="Klingl A."/>
            <person name="Poehlein A."/>
            <person name="Daniel R."/>
            <person name="Brune A."/>
        </authorList>
    </citation>
    <scope>NUCLEOTIDE SEQUENCE [LARGE SCALE GENOMIC DNA]</scope>
    <source>
        <strain evidence="2">Mpt1</strain>
    </source>
</reference>
<protein>
    <recommendedName>
        <fullName evidence="3">Winged helix-turn-helix transcriptional regulator</fullName>
    </recommendedName>
</protein>
<dbReference type="RefSeq" id="WP_082007286.1">
    <property type="nucleotide sequence ID" value="NZ_CP010070.1"/>
</dbReference>
<organism evidence="1 2">
    <name type="scientific">Candidatus Methanoplasma termitum</name>
    <dbReference type="NCBI Taxonomy" id="1577791"/>
    <lineage>
        <taxon>Archaea</taxon>
        <taxon>Methanobacteriati</taxon>
        <taxon>Thermoplasmatota</taxon>
        <taxon>Thermoplasmata</taxon>
        <taxon>Methanomassiliicoccales</taxon>
        <taxon>Methanomassiliicoccaceae</taxon>
        <taxon>Candidatus Methanoplasma</taxon>
    </lineage>
</organism>
<sequence length="100" mass="11589">MAGVASIFDRAFEEVDLIERHIEMLKVTKEKQPIGIIKLSEVLGIPKHKVRYSLRLLEQEGLIIATNDGAMVSDKYEEFMEEVSVRFDELIERINKIKQK</sequence>
<dbReference type="EMBL" id="CP010070">
    <property type="protein sequence ID" value="AIZ57253.1"/>
    <property type="molecule type" value="Genomic_DNA"/>
</dbReference>
<dbReference type="AlphaFoldDB" id="A0A0A7LE39"/>
<evidence type="ECO:0008006" key="3">
    <source>
        <dbReference type="Google" id="ProtNLM"/>
    </source>
</evidence>